<protein>
    <recommendedName>
        <fullName evidence="3">Heme oxygenase-like protein</fullName>
    </recommendedName>
</protein>
<comment type="caution">
    <text evidence="1">The sequence shown here is derived from an EMBL/GenBank/DDBJ whole genome shotgun (WGS) entry which is preliminary data.</text>
</comment>
<dbReference type="InterPro" id="IPR016084">
    <property type="entry name" value="Haem_Oase-like_multi-hlx"/>
</dbReference>
<dbReference type="Gene3D" id="1.20.910.10">
    <property type="entry name" value="Heme oxygenase-like"/>
    <property type="match status" value="1"/>
</dbReference>
<reference evidence="1 2" key="1">
    <citation type="submission" date="2016-04" db="EMBL/GenBank/DDBJ databases">
        <title>Genome analyses suggest a sexual origin of heterokaryosis in a supposedly ancient asexual fungus.</title>
        <authorList>
            <person name="Ropars J."/>
            <person name="Sedzielewska K."/>
            <person name="Noel J."/>
            <person name="Charron P."/>
            <person name="Farinelli L."/>
            <person name="Marton T."/>
            <person name="Kruger M."/>
            <person name="Pelin A."/>
            <person name="Brachmann A."/>
            <person name="Corradi N."/>
        </authorList>
    </citation>
    <scope>NUCLEOTIDE SEQUENCE [LARGE SCALE GENOMIC DNA]</scope>
    <source>
        <strain evidence="1 2">C2</strain>
    </source>
</reference>
<sequence length="696" mass="80592">MDKEITFYQDIKPLFREKDRNCMYFSFDLYDYEAVCDKADEIYKRLTSENEGQMPPSGAGGKWNQEKIDKFKKWMETGKKKGLPPEREAFYKLLNNESFPEFLPTAKKMAYDYLDKAKSLIENPPSELGRYGKLLKHFEFTQDAFNKRLQHIYDYVKEEVDKYEPANDPIYNSRKDVIESIRQWAPFDQTDGAWLRYAVKLGPTDEITSLLSEILQDELGNGKVEHNHSTLYTTLLASCGIHLPEVYQRAYAEDPRFLDSAFSIPALSLCISQFSDLFFPEILGFTLLIEWTVLEVAPNIKLFKYYGLNPHFYEMHVAIDNASSGHGANAKRSIELYLDHVRQNGGDDAVQEHWRRIWIGFASLWSAGTLARDFEEMLYQKRIGRYEFPSHTMIYDHALSHNIVNIGKSQLGKPDLRQRMIKMIAHKAPYASRNHNDRKFGDKFINELFNNPEGFLDALVESSYVVKGDPKNSPILSRLTTWDGPMYKVFTEEELNLWNEWIRSLDPNNKPSDPILSLNIVTEMRRLITTLKNNQYATLGHSHILTGPNPEDPDSIITKDILWWFDQDDPIWIMKALICDKNEHRMVIPNQPENSPFITRMMAPANKMGSAFADIAISRGPMKNGEILPSIGEPWSWKDIAYRWIQLGCPLDQDELHVYDTDVDNYQLVKNVDFQPLYTHHTGVISHHKYGPGGIH</sequence>
<dbReference type="VEuPathDB" id="FungiDB:RhiirFUN_020319"/>
<accession>A0A2N1NER4</accession>
<dbReference type="SMART" id="SM01236">
    <property type="entry name" value="Haem_oxygenase_2"/>
    <property type="match status" value="1"/>
</dbReference>
<dbReference type="Proteomes" id="UP000233469">
    <property type="component" value="Unassembled WGS sequence"/>
</dbReference>
<reference evidence="1 2" key="2">
    <citation type="submission" date="2017-10" db="EMBL/GenBank/DDBJ databases">
        <title>Extensive intraspecific genome diversity in a model arbuscular mycorrhizal fungus.</title>
        <authorList>
            <person name="Chen E.C.H."/>
            <person name="Morin E."/>
            <person name="Baudet D."/>
            <person name="Noel J."/>
            <person name="Ndikumana S."/>
            <person name="Charron P."/>
            <person name="St-Onge C."/>
            <person name="Giorgi J."/>
            <person name="Grigoriev I.V."/>
            <person name="Roux C."/>
            <person name="Martin F.M."/>
            <person name="Corradi N."/>
        </authorList>
    </citation>
    <scope>NUCLEOTIDE SEQUENCE [LARGE SCALE GENOMIC DNA]</scope>
    <source>
        <strain evidence="1 2">C2</strain>
    </source>
</reference>
<dbReference type="VEuPathDB" id="FungiDB:FUN_013164"/>
<dbReference type="EMBL" id="LLXL01000443">
    <property type="protein sequence ID" value="PKK72397.1"/>
    <property type="molecule type" value="Genomic_DNA"/>
</dbReference>
<proteinExistence type="predicted"/>
<gene>
    <name evidence="1" type="ORF">RhiirC2_848453</name>
</gene>
<evidence type="ECO:0000313" key="1">
    <source>
        <dbReference type="EMBL" id="PKK72397.1"/>
    </source>
</evidence>
<dbReference type="AlphaFoldDB" id="A0A2N1NER4"/>
<evidence type="ECO:0008006" key="3">
    <source>
        <dbReference type="Google" id="ProtNLM"/>
    </source>
</evidence>
<evidence type="ECO:0000313" key="2">
    <source>
        <dbReference type="Proteomes" id="UP000233469"/>
    </source>
</evidence>
<organism evidence="1 2">
    <name type="scientific">Rhizophagus irregularis</name>
    <dbReference type="NCBI Taxonomy" id="588596"/>
    <lineage>
        <taxon>Eukaryota</taxon>
        <taxon>Fungi</taxon>
        <taxon>Fungi incertae sedis</taxon>
        <taxon>Mucoromycota</taxon>
        <taxon>Glomeromycotina</taxon>
        <taxon>Glomeromycetes</taxon>
        <taxon>Glomerales</taxon>
        <taxon>Glomeraceae</taxon>
        <taxon>Rhizophagus</taxon>
    </lineage>
</organism>
<dbReference type="VEuPathDB" id="FungiDB:RhiirA1_528719"/>
<dbReference type="Pfam" id="PF14518">
    <property type="entry name" value="Haem_oxygenas_2"/>
    <property type="match status" value="1"/>
</dbReference>
<name>A0A2N1NER4_9GLOM</name>